<feature type="transmembrane region" description="Helical" evidence="2">
    <location>
        <begin position="206"/>
        <end position="225"/>
    </location>
</feature>
<evidence type="ECO:0000256" key="2">
    <source>
        <dbReference type="SAM" id="Phobius"/>
    </source>
</evidence>
<accession>A0A8H5HG77</accession>
<keyword evidence="2" id="KW-0472">Membrane</keyword>
<organism evidence="4 5">
    <name type="scientific">Collybiopsis confluens</name>
    <dbReference type="NCBI Taxonomy" id="2823264"/>
    <lineage>
        <taxon>Eukaryota</taxon>
        <taxon>Fungi</taxon>
        <taxon>Dikarya</taxon>
        <taxon>Basidiomycota</taxon>
        <taxon>Agaricomycotina</taxon>
        <taxon>Agaricomycetes</taxon>
        <taxon>Agaricomycetidae</taxon>
        <taxon>Agaricales</taxon>
        <taxon>Marasmiineae</taxon>
        <taxon>Omphalotaceae</taxon>
        <taxon>Collybiopsis</taxon>
    </lineage>
</organism>
<evidence type="ECO:0000259" key="3">
    <source>
        <dbReference type="Pfam" id="PF20636"/>
    </source>
</evidence>
<dbReference type="EMBL" id="JAACJN010000050">
    <property type="protein sequence ID" value="KAF5382797.1"/>
    <property type="molecule type" value="Genomic_DNA"/>
</dbReference>
<feature type="transmembrane region" description="Helical" evidence="2">
    <location>
        <begin position="45"/>
        <end position="66"/>
    </location>
</feature>
<dbReference type="InterPro" id="IPR047313">
    <property type="entry name" value="SMN_C"/>
</dbReference>
<dbReference type="CDD" id="cd22851">
    <property type="entry name" value="SMN_N"/>
    <property type="match status" value="1"/>
</dbReference>
<keyword evidence="2" id="KW-1133">Transmembrane helix</keyword>
<sequence length="509" mass="55279">MTPAETAILPRLGVVFSRNLLTMICTMGLFAGLRHRISLFQNDICCLHAIYLGFYMLAFMLNLYLFQRNGMKSLPRKVLLGCTILSFLIYVLGFVCTGFIALIEPKALLALSAAPGDLMAQIATTAVKEESAFTAGAWPLNLNIIIGDALVAWRAWAVWSDRKSVKIILMIMAILNALLCIADAAFDDATLLAPSSIEGTPVPIDVTTLAFSFALNLAATSLIGLKACAHLKNDDDEDAVYLEVEESRELTHEEVWDDSALIEAWNAATEEYQAYNGPDKGWKDEPIHKSPLWYNDPPPPSKKQKTSPPSPPIVHVNTGADAVSALKDDGRDVASLVVPEPEEADSNPIDFSTFIPTYDAGLALPGPHASADGHVSAPYVPTNYTAAASPAQMVSQDEAFKRALEATYWSGYWTAVYHMKGTVPESADKNKEGKMDIGDGQPEVDSTGEAEGIEEDAHVVLDIGDDGKFEADEFVLDDDSGEHENGLDEDAEEEEEDGDDSRGFVSTQR</sequence>
<feature type="transmembrane region" description="Helical" evidence="2">
    <location>
        <begin position="78"/>
        <end position="103"/>
    </location>
</feature>
<proteinExistence type="predicted"/>
<feature type="region of interest" description="Disordered" evidence="1">
    <location>
        <begin position="275"/>
        <end position="314"/>
    </location>
</feature>
<feature type="compositionally biased region" description="Basic and acidic residues" evidence="1">
    <location>
        <begin position="455"/>
        <end position="471"/>
    </location>
</feature>
<dbReference type="InterPro" id="IPR049481">
    <property type="entry name" value="SMN_G2-BD"/>
</dbReference>
<evidence type="ECO:0000313" key="5">
    <source>
        <dbReference type="Proteomes" id="UP000518752"/>
    </source>
</evidence>
<name>A0A8H5HG77_9AGAR</name>
<evidence type="ECO:0000256" key="1">
    <source>
        <dbReference type="SAM" id="MobiDB-lite"/>
    </source>
</evidence>
<feature type="transmembrane region" description="Helical" evidence="2">
    <location>
        <begin position="167"/>
        <end position="186"/>
    </location>
</feature>
<dbReference type="OrthoDB" id="197400at2759"/>
<dbReference type="AlphaFoldDB" id="A0A8H5HG77"/>
<keyword evidence="2" id="KW-0812">Transmembrane</keyword>
<protein>
    <recommendedName>
        <fullName evidence="3">Survival Motor Neuron Gemin2-binding domain-containing protein</fullName>
    </recommendedName>
</protein>
<feature type="region of interest" description="Disordered" evidence="1">
    <location>
        <begin position="426"/>
        <end position="509"/>
    </location>
</feature>
<dbReference type="CDD" id="cd22852">
    <property type="entry name" value="SMN_C"/>
    <property type="match status" value="1"/>
</dbReference>
<gene>
    <name evidence="4" type="ORF">D9757_007280</name>
</gene>
<dbReference type="Pfam" id="PF20636">
    <property type="entry name" value="SMN_G2-BD"/>
    <property type="match status" value="1"/>
</dbReference>
<evidence type="ECO:0000313" key="4">
    <source>
        <dbReference type="EMBL" id="KAF5382797.1"/>
    </source>
</evidence>
<dbReference type="Proteomes" id="UP000518752">
    <property type="component" value="Unassembled WGS sequence"/>
</dbReference>
<feature type="transmembrane region" description="Helical" evidence="2">
    <location>
        <begin position="12"/>
        <end position="33"/>
    </location>
</feature>
<keyword evidence="5" id="KW-1185">Reference proteome</keyword>
<feature type="domain" description="Survival Motor Neuron Gemin2-binding" evidence="3">
    <location>
        <begin position="253"/>
        <end position="272"/>
    </location>
</feature>
<feature type="compositionally biased region" description="Acidic residues" evidence="1">
    <location>
        <begin position="472"/>
        <end position="499"/>
    </location>
</feature>
<comment type="caution">
    <text evidence="4">The sequence shown here is derived from an EMBL/GenBank/DDBJ whole genome shotgun (WGS) entry which is preliminary data.</text>
</comment>
<feature type="compositionally biased region" description="Basic and acidic residues" evidence="1">
    <location>
        <begin position="426"/>
        <end position="437"/>
    </location>
</feature>
<reference evidence="4 5" key="1">
    <citation type="journal article" date="2020" name="ISME J.">
        <title>Uncovering the hidden diversity of litter-decomposition mechanisms in mushroom-forming fungi.</title>
        <authorList>
            <person name="Floudas D."/>
            <person name="Bentzer J."/>
            <person name="Ahren D."/>
            <person name="Johansson T."/>
            <person name="Persson P."/>
            <person name="Tunlid A."/>
        </authorList>
    </citation>
    <scope>NUCLEOTIDE SEQUENCE [LARGE SCALE GENOMIC DNA]</scope>
    <source>
        <strain evidence="4 5">CBS 406.79</strain>
    </source>
</reference>